<evidence type="ECO:0000256" key="2">
    <source>
        <dbReference type="PROSITE-ProRule" id="PRU00169"/>
    </source>
</evidence>
<dbReference type="PROSITE" id="PS50110">
    <property type="entry name" value="RESPONSE_REGULATORY"/>
    <property type="match status" value="1"/>
</dbReference>
<feature type="modified residue" description="4-aspartylphosphate" evidence="2">
    <location>
        <position position="52"/>
    </location>
</feature>
<name>A0A6P1DSF5_9GAMM</name>
<protein>
    <submittedName>
        <fullName evidence="4">Response regulator</fullName>
    </submittedName>
</protein>
<evidence type="ECO:0000313" key="4">
    <source>
        <dbReference type="EMBL" id="NEX21008.1"/>
    </source>
</evidence>
<gene>
    <name evidence="4" type="ORF">G3480_11910</name>
</gene>
<accession>A0A6P1DSF5</accession>
<keyword evidence="1 2" id="KW-0597">Phosphoprotein</keyword>
<evidence type="ECO:0000259" key="3">
    <source>
        <dbReference type="PROSITE" id="PS50110"/>
    </source>
</evidence>
<reference evidence="4 5" key="2">
    <citation type="submission" date="2020-02" db="EMBL/GenBank/DDBJ databases">
        <title>Genome sequences of Thiorhodococcus mannitoliphagus and Thiorhodococcus minor, purple sulfur photosynthetic bacteria in the gammaproteobacterial family, Chromatiaceae.</title>
        <authorList>
            <person name="Aviles F.A."/>
            <person name="Meyer T.E."/>
            <person name="Kyndt J.A."/>
        </authorList>
    </citation>
    <scope>NUCLEOTIDE SEQUENCE [LARGE SCALE GENOMIC DNA]</scope>
    <source>
        <strain evidence="4 5">DSM 18266</strain>
    </source>
</reference>
<dbReference type="InterPro" id="IPR011006">
    <property type="entry name" value="CheY-like_superfamily"/>
</dbReference>
<dbReference type="InterPro" id="IPR001789">
    <property type="entry name" value="Sig_transdc_resp-reg_receiver"/>
</dbReference>
<dbReference type="EMBL" id="JAAIJR010000042">
    <property type="protein sequence ID" value="NEX21008.1"/>
    <property type="molecule type" value="Genomic_DNA"/>
</dbReference>
<dbReference type="Gene3D" id="3.40.50.2300">
    <property type="match status" value="1"/>
</dbReference>
<dbReference type="InterPro" id="IPR050595">
    <property type="entry name" value="Bact_response_regulator"/>
</dbReference>
<dbReference type="SUPFAM" id="SSF52172">
    <property type="entry name" value="CheY-like"/>
    <property type="match status" value="1"/>
</dbReference>
<keyword evidence="5" id="KW-1185">Reference proteome</keyword>
<dbReference type="Pfam" id="PF00072">
    <property type="entry name" value="Response_reg"/>
    <property type="match status" value="1"/>
</dbReference>
<proteinExistence type="predicted"/>
<sequence length="115" mass="12420">MQILVVDDDPLAGEMTVAVLEDAGHECRLVEQGLEALEALSGPATFDLVVADMHMPLMNGLELFDEMRGQGLTMPFVLLTGDDPQPLAAQQPGLLACLMKDSSMETDLPRVIAQR</sequence>
<dbReference type="SMART" id="SM00448">
    <property type="entry name" value="REC"/>
    <property type="match status" value="1"/>
</dbReference>
<evidence type="ECO:0000256" key="1">
    <source>
        <dbReference type="ARBA" id="ARBA00022553"/>
    </source>
</evidence>
<organism evidence="4 5">
    <name type="scientific">Thiorhodococcus mannitoliphagus</name>
    <dbReference type="NCBI Taxonomy" id="329406"/>
    <lineage>
        <taxon>Bacteria</taxon>
        <taxon>Pseudomonadati</taxon>
        <taxon>Pseudomonadota</taxon>
        <taxon>Gammaproteobacteria</taxon>
        <taxon>Chromatiales</taxon>
        <taxon>Chromatiaceae</taxon>
        <taxon>Thiorhodococcus</taxon>
    </lineage>
</organism>
<evidence type="ECO:0000313" key="5">
    <source>
        <dbReference type="Proteomes" id="UP000471640"/>
    </source>
</evidence>
<reference evidence="5" key="1">
    <citation type="journal article" date="2020" name="Microbiol. Resour. Announc.">
        <title>Draft Genome Sequences of Thiorhodococcus mannitoliphagus and Thiorhodococcus minor, Purple Sulfur Photosynthetic Bacteria in the Gammaproteobacterial Family Chromatiaceae.</title>
        <authorList>
            <person name="Aviles F.A."/>
            <person name="Meyer T.E."/>
            <person name="Kyndt J.A."/>
        </authorList>
    </citation>
    <scope>NUCLEOTIDE SEQUENCE [LARGE SCALE GENOMIC DNA]</scope>
    <source>
        <strain evidence="5">DSM 18266</strain>
    </source>
</reference>
<dbReference type="AlphaFoldDB" id="A0A6P1DSF5"/>
<feature type="domain" description="Response regulatory" evidence="3">
    <location>
        <begin position="2"/>
        <end position="115"/>
    </location>
</feature>
<comment type="caution">
    <text evidence="4">The sequence shown here is derived from an EMBL/GenBank/DDBJ whole genome shotgun (WGS) entry which is preliminary data.</text>
</comment>
<dbReference type="GO" id="GO:0000160">
    <property type="term" value="P:phosphorelay signal transduction system"/>
    <property type="evidence" value="ECO:0007669"/>
    <property type="project" value="InterPro"/>
</dbReference>
<dbReference type="CDD" id="cd00156">
    <property type="entry name" value="REC"/>
    <property type="match status" value="1"/>
</dbReference>
<dbReference type="RefSeq" id="WP_164654113.1">
    <property type="nucleotide sequence ID" value="NZ_JAAIJR010000042.1"/>
</dbReference>
<dbReference type="PANTHER" id="PTHR44591:SF3">
    <property type="entry name" value="RESPONSE REGULATORY DOMAIN-CONTAINING PROTEIN"/>
    <property type="match status" value="1"/>
</dbReference>
<dbReference type="Proteomes" id="UP000471640">
    <property type="component" value="Unassembled WGS sequence"/>
</dbReference>
<dbReference type="PANTHER" id="PTHR44591">
    <property type="entry name" value="STRESS RESPONSE REGULATOR PROTEIN 1"/>
    <property type="match status" value="1"/>
</dbReference>